<reference evidence="1 2" key="1">
    <citation type="submission" date="2020-04" db="EMBL/GenBank/DDBJ databases">
        <title>Marinobacter oceani sp. nov., isolated from marine solar saltern.</title>
        <authorList>
            <person name="Chen X.-Y."/>
        </authorList>
    </citation>
    <scope>NUCLEOTIDE SEQUENCE [LARGE SCALE GENOMIC DNA]</scope>
    <source>
        <strain evidence="1 2">W62</strain>
    </source>
</reference>
<dbReference type="Proteomes" id="UP000567186">
    <property type="component" value="Unassembled WGS sequence"/>
</dbReference>
<evidence type="ECO:0000313" key="2">
    <source>
        <dbReference type="Proteomes" id="UP000567186"/>
    </source>
</evidence>
<dbReference type="InterPro" id="IPR027056">
    <property type="entry name" value="Gluconate_2DH_su3"/>
</dbReference>
<accession>A0A7Y0NK73</accession>
<dbReference type="RefSeq" id="WP_168355017.1">
    <property type="nucleotide sequence ID" value="NZ_JABCKY010000001.1"/>
</dbReference>
<proteinExistence type="predicted"/>
<name>A0A7Y0NK73_9GAMM</name>
<keyword evidence="2" id="KW-1185">Reference proteome</keyword>
<gene>
    <name evidence="1" type="ORF">HIU99_03745</name>
</gene>
<organism evidence="1 2">
    <name type="scientific">Marinobacter orientalis</name>
    <dbReference type="NCBI Taxonomy" id="1928859"/>
    <lineage>
        <taxon>Bacteria</taxon>
        <taxon>Pseudomonadati</taxon>
        <taxon>Pseudomonadota</taxon>
        <taxon>Gammaproteobacteria</taxon>
        <taxon>Pseudomonadales</taxon>
        <taxon>Marinobacteraceae</taxon>
        <taxon>Marinobacter</taxon>
    </lineage>
</organism>
<comment type="caution">
    <text evidence="1">The sequence shown here is derived from an EMBL/GenBank/DDBJ whole genome shotgun (WGS) entry which is preliminary data.</text>
</comment>
<sequence>MIDYKNDRPRSTSRRTFLGLVGTGILTSAVSLKLQAATRVNSEKVWHSFTQEEVRTLETFGDTLLPGASDAGLADFVDAQLMAENPALILKYMDYTGSFSDFYKVGLASLNAVHTERYDKPFYEGEEAGRNALVEDLVGANPALWKGAPAPLFCFVLRNDALDVYYGTKTGFAELGVPYMAHITPPEKWPRRG</sequence>
<dbReference type="EMBL" id="JABCKY010000001">
    <property type="protein sequence ID" value="NMT62703.1"/>
    <property type="molecule type" value="Genomic_DNA"/>
</dbReference>
<dbReference type="Pfam" id="PF13618">
    <property type="entry name" value="Gluconate_2-dh3"/>
    <property type="match status" value="1"/>
</dbReference>
<dbReference type="AlphaFoldDB" id="A0A7Y0NK73"/>
<evidence type="ECO:0000313" key="1">
    <source>
        <dbReference type="EMBL" id="NMT62703.1"/>
    </source>
</evidence>
<protein>
    <submittedName>
        <fullName evidence="1">Gluconate 2-dehydrogenase subunit 3 family protein</fullName>
    </submittedName>
</protein>